<accession>A0A1H2U5L5</accession>
<dbReference type="OrthoDB" id="9779926at2"/>
<comment type="caution">
    <text evidence="4">The sequence shown here is derived from an EMBL/GenBank/DDBJ whole genome shotgun (WGS) entry which is preliminary data.</text>
</comment>
<dbReference type="GeneID" id="85016510"/>
<dbReference type="InterPro" id="IPR029044">
    <property type="entry name" value="Nucleotide-diphossugar_trans"/>
</dbReference>
<dbReference type="InterPro" id="IPR050065">
    <property type="entry name" value="GlmU-like"/>
</dbReference>
<keyword evidence="5" id="KW-1185">Reference proteome</keyword>
<dbReference type="SUPFAM" id="SSF53448">
    <property type="entry name" value="Nucleotide-diphospho-sugar transferases"/>
    <property type="match status" value="1"/>
</dbReference>
<dbReference type="EMBL" id="FNND01000002">
    <property type="protein sequence ID" value="SDW51237.1"/>
    <property type="molecule type" value="Genomic_DNA"/>
</dbReference>
<feature type="domain" description="MobA-like NTP transferase" evidence="3">
    <location>
        <begin position="6"/>
        <end position="59"/>
    </location>
</feature>
<evidence type="ECO:0000256" key="2">
    <source>
        <dbReference type="ARBA" id="ARBA00022695"/>
    </source>
</evidence>
<evidence type="ECO:0000259" key="3">
    <source>
        <dbReference type="Pfam" id="PF12804"/>
    </source>
</evidence>
<proteinExistence type="predicted"/>
<evidence type="ECO:0000313" key="5">
    <source>
        <dbReference type="Proteomes" id="UP000182771"/>
    </source>
</evidence>
<evidence type="ECO:0000256" key="1">
    <source>
        <dbReference type="ARBA" id="ARBA00022679"/>
    </source>
</evidence>
<dbReference type="PANTHER" id="PTHR43584:SF8">
    <property type="entry name" value="N-ACETYLMURAMATE ALPHA-1-PHOSPHATE URIDYLYLTRANSFERASE"/>
    <property type="match status" value="1"/>
</dbReference>
<organism evidence="4 5">
    <name type="scientific">Capnocytophaga granulosa</name>
    <dbReference type="NCBI Taxonomy" id="45242"/>
    <lineage>
        <taxon>Bacteria</taxon>
        <taxon>Pseudomonadati</taxon>
        <taxon>Bacteroidota</taxon>
        <taxon>Flavobacteriia</taxon>
        <taxon>Flavobacteriales</taxon>
        <taxon>Flavobacteriaceae</taxon>
        <taxon>Capnocytophaga</taxon>
    </lineage>
</organism>
<dbReference type="PANTHER" id="PTHR43584">
    <property type="entry name" value="NUCLEOTIDYL TRANSFERASE"/>
    <property type="match status" value="1"/>
</dbReference>
<keyword evidence="2" id="KW-0548">Nucleotidyltransferase</keyword>
<dbReference type="AlphaFoldDB" id="A0A1H2U5L5"/>
<reference evidence="4 5" key="1">
    <citation type="submission" date="2016-10" db="EMBL/GenBank/DDBJ databases">
        <authorList>
            <person name="Varghese N."/>
            <person name="Submissions S."/>
        </authorList>
    </citation>
    <scope>NUCLEOTIDE SEQUENCE [LARGE SCALE GENOMIC DNA]</scope>
    <source>
        <strain evidence="4 5">DSM 11449</strain>
    </source>
</reference>
<dbReference type="InterPro" id="IPR025877">
    <property type="entry name" value="MobA-like_NTP_Trfase"/>
</dbReference>
<dbReference type="GO" id="GO:0016779">
    <property type="term" value="F:nucleotidyltransferase activity"/>
    <property type="evidence" value="ECO:0007669"/>
    <property type="project" value="UniProtKB-KW"/>
</dbReference>
<name>A0A1H2U5L5_9FLAO</name>
<protein>
    <submittedName>
        <fullName evidence="4">dTDP-glucose pyrophosphorylase</fullName>
    </submittedName>
</protein>
<gene>
    <name evidence="4" type="ORF">SAMN05444420_102421</name>
</gene>
<dbReference type="RefSeq" id="WP_016420016.1">
    <property type="nucleotide sequence ID" value="NZ_CAUVDM010000084.1"/>
</dbReference>
<sequence>MKITLAVLAAGLGSRFGADKQIVPIYGDSILLDYSIADAFAAGFDNVVLIVRSEIEEQMKAHLLKKFPEDKLSFVCQDTMTPKEIERKKPWGTGHALLCLKDQIHNPFLIINADDFYGAHSFEMMAEALRKGKEKTFFSAGYRLGNTLSENGTVSRGICTVSADHHLISIEERTKLLKTGENEATDERTGERFPLTSFVSMNFWGFTPAIFQLGVPLFETFIAEHKGDPKAEFYIPTLVSHAMAQGYVVEVVPTEAVWFGMTYQEDLDVVRREIERVKSEK</sequence>
<dbReference type="Proteomes" id="UP000182771">
    <property type="component" value="Unassembled WGS sequence"/>
</dbReference>
<dbReference type="Gene3D" id="3.90.550.10">
    <property type="entry name" value="Spore Coat Polysaccharide Biosynthesis Protein SpsA, Chain A"/>
    <property type="match status" value="1"/>
</dbReference>
<keyword evidence="1" id="KW-0808">Transferase</keyword>
<evidence type="ECO:0000313" key="4">
    <source>
        <dbReference type="EMBL" id="SDW51237.1"/>
    </source>
</evidence>
<dbReference type="Pfam" id="PF12804">
    <property type="entry name" value="NTP_transf_3"/>
    <property type="match status" value="1"/>
</dbReference>